<evidence type="ECO:0000313" key="1">
    <source>
        <dbReference type="EMBL" id="EWS71419.1"/>
    </source>
</evidence>
<proteinExistence type="predicted"/>
<accession>W7XF73</accession>
<dbReference type="GeneID" id="24442285"/>
<dbReference type="KEGG" id="tet:TTHERM_001394380"/>
<dbReference type="Proteomes" id="UP000009168">
    <property type="component" value="Unassembled WGS sequence"/>
</dbReference>
<reference evidence="2" key="1">
    <citation type="journal article" date="2006" name="PLoS Biol.">
        <title>Macronuclear genome sequence of the ciliate Tetrahymena thermophila, a model eukaryote.</title>
        <authorList>
            <person name="Eisen J.A."/>
            <person name="Coyne R.S."/>
            <person name="Wu M."/>
            <person name="Wu D."/>
            <person name="Thiagarajan M."/>
            <person name="Wortman J.R."/>
            <person name="Badger J.H."/>
            <person name="Ren Q."/>
            <person name="Amedeo P."/>
            <person name="Jones K.M."/>
            <person name="Tallon L.J."/>
            <person name="Delcher A.L."/>
            <person name="Salzberg S.L."/>
            <person name="Silva J.C."/>
            <person name="Haas B.J."/>
            <person name="Majoros W.H."/>
            <person name="Farzad M."/>
            <person name="Carlton J.M."/>
            <person name="Smith R.K. Jr."/>
            <person name="Garg J."/>
            <person name="Pearlman R.E."/>
            <person name="Karrer K.M."/>
            <person name="Sun L."/>
            <person name="Manning G."/>
            <person name="Elde N.C."/>
            <person name="Turkewitz A.P."/>
            <person name="Asai D.J."/>
            <person name="Wilkes D.E."/>
            <person name="Wang Y."/>
            <person name="Cai H."/>
            <person name="Collins K."/>
            <person name="Stewart B.A."/>
            <person name="Lee S.R."/>
            <person name="Wilamowska K."/>
            <person name="Weinberg Z."/>
            <person name="Ruzzo W.L."/>
            <person name="Wloga D."/>
            <person name="Gaertig J."/>
            <person name="Frankel J."/>
            <person name="Tsao C.-C."/>
            <person name="Gorovsky M.A."/>
            <person name="Keeling P.J."/>
            <person name="Waller R.F."/>
            <person name="Patron N.J."/>
            <person name="Cherry J.M."/>
            <person name="Stover N.A."/>
            <person name="Krieger C.J."/>
            <person name="del Toro C."/>
            <person name="Ryder H.F."/>
            <person name="Williamson S.C."/>
            <person name="Barbeau R.A."/>
            <person name="Hamilton E.P."/>
            <person name="Orias E."/>
        </authorList>
    </citation>
    <scope>NUCLEOTIDE SEQUENCE [LARGE SCALE GENOMIC DNA]</scope>
    <source>
        <strain evidence="2">SB210</strain>
    </source>
</reference>
<gene>
    <name evidence="1" type="ORF">TTHERM_001394380</name>
</gene>
<evidence type="ECO:0000313" key="2">
    <source>
        <dbReference type="Proteomes" id="UP000009168"/>
    </source>
</evidence>
<evidence type="ECO:0008006" key="3">
    <source>
        <dbReference type="Google" id="ProtNLM"/>
    </source>
</evidence>
<dbReference type="SUPFAM" id="SSF52047">
    <property type="entry name" value="RNI-like"/>
    <property type="match status" value="1"/>
</dbReference>
<dbReference type="RefSeq" id="XP_012656049.1">
    <property type="nucleotide sequence ID" value="XM_012800595.1"/>
</dbReference>
<dbReference type="InParanoid" id="W7XF73"/>
<dbReference type="OrthoDB" id="120976at2759"/>
<keyword evidence="2" id="KW-1185">Reference proteome</keyword>
<organism evidence="1 2">
    <name type="scientific">Tetrahymena thermophila (strain SB210)</name>
    <dbReference type="NCBI Taxonomy" id="312017"/>
    <lineage>
        <taxon>Eukaryota</taxon>
        <taxon>Sar</taxon>
        <taxon>Alveolata</taxon>
        <taxon>Ciliophora</taxon>
        <taxon>Intramacronucleata</taxon>
        <taxon>Oligohymenophorea</taxon>
        <taxon>Hymenostomatida</taxon>
        <taxon>Tetrahymenina</taxon>
        <taxon>Tetrahymenidae</taxon>
        <taxon>Tetrahymena</taxon>
    </lineage>
</organism>
<dbReference type="AlphaFoldDB" id="W7XF73"/>
<sequence length="132" mass="13963">MELVTKVHQTQVLVYYNEIGDKGASGLGSGLANCINLSNLTLDITSNKIGEKGASDLGSGLANCINLSNLTLNINGYIIGDKGASGLGSGLANCINLSNLTLGLRLMNESQKFKVTSKCLKLKRLVVFKNLF</sequence>
<dbReference type="InterPro" id="IPR032675">
    <property type="entry name" value="LRR_dom_sf"/>
</dbReference>
<dbReference type="EMBL" id="GG662321">
    <property type="protein sequence ID" value="EWS71419.1"/>
    <property type="molecule type" value="Genomic_DNA"/>
</dbReference>
<dbReference type="Gene3D" id="3.80.10.10">
    <property type="entry name" value="Ribonuclease Inhibitor"/>
    <property type="match status" value="1"/>
</dbReference>
<protein>
    <recommendedName>
        <fullName evidence="3">Oxalate/formate antiporter protein</fullName>
    </recommendedName>
</protein>
<name>W7XF73_TETTS</name>